<proteinExistence type="predicted"/>
<evidence type="ECO:0000313" key="2">
    <source>
        <dbReference type="Proteomes" id="UP001060215"/>
    </source>
</evidence>
<dbReference type="EMBL" id="CM045771">
    <property type="protein sequence ID" value="KAI7989429.1"/>
    <property type="molecule type" value="Genomic_DNA"/>
</dbReference>
<protein>
    <submittedName>
        <fullName evidence="1">Uncharacterized protein</fullName>
    </submittedName>
</protein>
<dbReference type="Proteomes" id="UP001060215">
    <property type="component" value="Chromosome 14"/>
</dbReference>
<sequence length="146" mass="16094">MAISSSCCLNLSPPPPTSSPSSLTTKTTQVAWPKKERSWRSQCVLGLTCIIIGLEIDNLTMGNESMAIDDQNMKPVLVVEPNQKGNRWSDKRRCPPWRENALETVVPENLPRPSAHRRWEAVGYTTVAPAVKVAVVRTSNGGCFTM</sequence>
<organism evidence="1 2">
    <name type="scientific">Camellia lanceoleosa</name>
    <dbReference type="NCBI Taxonomy" id="1840588"/>
    <lineage>
        <taxon>Eukaryota</taxon>
        <taxon>Viridiplantae</taxon>
        <taxon>Streptophyta</taxon>
        <taxon>Embryophyta</taxon>
        <taxon>Tracheophyta</taxon>
        <taxon>Spermatophyta</taxon>
        <taxon>Magnoliopsida</taxon>
        <taxon>eudicotyledons</taxon>
        <taxon>Gunneridae</taxon>
        <taxon>Pentapetalae</taxon>
        <taxon>asterids</taxon>
        <taxon>Ericales</taxon>
        <taxon>Theaceae</taxon>
        <taxon>Camellia</taxon>
    </lineage>
</organism>
<name>A0ACC0FLM6_9ERIC</name>
<accession>A0ACC0FLM6</accession>
<gene>
    <name evidence="1" type="ORF">LOK49_LG13G02494</name>
</gene>
<evidence type="ECO:0000313" key="1">
    <source>
        <dbReference type="EMBL" id="KAI7989429.1"/>
    </source>
</evidence>
<reference evidence="1 2" key="1">
    <citation type="journal article" date="2022" name="Plant J.">
        <title>Chromosome-level genome of Camellia lanceoleosa provides a valuable resource for understanding genome evolution and self-incompatibility.</title>
        <authorList>
            <person name="Gong W."/>
            <person name="Xiao S."/>
            <person name="Wang L."/>
            <person name="Liao Z."/>
            <person name="Chang Y."/>
            <person name="Mo W."/>
            <person name="Hu G."/>
            <person name="Li W."/>
            <person name="Zhao G."/>
            <person name="Zhu H."/>
            <person name="Hu X."/>
            <person name="Ji K."/>
            <person name="Xiang X."/>
            <person name="Song Q."/>
            <person name="Yuan D."/>
            <person name="Jin S."/>
            <person name="Zhang L."/>
        </authorList>
    </citation>
    <scope>NUCLEOTIDE SEQUENCE [LARGE SCALE GENOMIC DNA]</scope>
    <source>
        <strain evidence="1">SQ_2022a</strain>
    </source>
</reference>
<keyword evidence="2" id="KW-1185">Reference proteome</keyword>
<comment type="caution">
    <text evidence="1">The sequence shown here is derived from an EMBL/GenBank/DDBJ whole genome shotgun (WGS) entry which is preliminary data.</text>
</comment>